<dbReference type="InterPro" id="IPR019734">
    <property type="entry name" value="TPR_rpt"/>
</dbReference>
<dbReference type="Pfam" id="PF07676">
    <property type="entry name" value="PD40"/>
    <property type="match status" value="3"/>
</dbReference>
<name>E4RXK5_LEAB4</name>
<dbReference type="PROSITE" id="PS50005">
    <property type="entry name" value="TPR"/>
    <property type="match status" value="1"/>
</dbReference>
<dbReference type="InterPro" id="IPR006664">
    <property type="entry name" value="OMP_bac"/>
</dbReference>
<keyword evidence="2 5" id="KW-0472">Membrane</keyword>
<dbReference type="SUPFAM" id="SSF48452">
    <property type="entry name" value="TPR-like"/>
    <property type="match status" value="1"/>
</dbReference>
<evidence type="ECO:0000259" key="6">
    <source>
        <dbReference type="PROSITE" id="PS51123"/>
    </source>
</evidence>
<dbReference type="InterPro" id="IPR011990">
    <property type="entry name" value="TPR-like_helical_dom_sf"/>
</dbReference>
<evidence type="ECO:0000256" key="2">
    <source>
        <dbReference type="ARBA" id="ARBA00023136"/>
    </source>
</evidence>
<dbReference type="Pfam" id="PF00691">
    <property type="entry name" value="OmpA"/>
    <property type="match status" value="1"/>
</dbReference>
<evidence type="ECO:0000256" key="3">
    <source>
        <dbReference type="ARBA" id="ARBA00023237"/>
    </source>
</evidence>
<proteinExistence type="predicted"/>
<dbReference type="STRING" id="649349.Lbys_1529"/>
<accession>E4RXK5</accession>
<dbReference type="EMBL" id="CP002305">
    <property type="protein sequence ID" value="ADQ17240.1"/>
    <property type="molecule type" value="Genomic_DNA"/>
</dbReference>
<organism evidence="7 8">
    <name type="scientific">Leadbetterella byssophila (strain DSM 17132 / JCM 16389 / KACC 11308 / NBRC 106382 / 4M15)</name>
    <dbReference type="NCBI Taxonomy" id="649349"/>
    <lineage>
        <taxon>Bacteria</taxon>
        <taxon>Pseudomonadati</taxon>
        <taxon>Bacteroidota</taxon>
        <taxon>Cytophagia</taxon>
        <taxon>Cytophagales</taxon>
        <taxon>Leadbetterellaceae</taxon>
        <taxon>Leadbetterella</taxon>
    </lineage>
</organism>
<dbReference type="CDD" id="cd15482">
    <property type="entry name" value="Sialidase_non-viral"/>
    <property type="match status" value="1"/>
</dbReference>
<feature type="domain" description="OmpA-like" evidence="6">
    <location>
        <begin position="537"/>
        <end position="653"/>
    </location>
</feature>
<comment type="subcellular location">
    <subcellularLocation>
        <location evidence="1">Cell outer membrane</location>
    </subcellularLocation>
</comment>
<feature type="repeat" description="TPR" evidence="4">
    <location>
        <begin position="90"/>
        <end position="123"/>
    </location>
</feature>
<evidence type="ECO:0000256" key="1">
    <source>
        <dbReference type="ARBA" id="ARBA00004442"/>
    </source>
</evidence>
<dbReference type="PRINTS" id="PR01021">
    <property type="entry name" value="OMPADOMAIN"/>
</dbReference>
<dbReference type="eggNOG" id="COG2885">
    <property type="taxonomic scope" value="Bacteria"/>
</dbReference>
<dbReference type="Proteomes" id="UP000007435">
    <property type="component" value="Chromosome"/>
</dbReference>
<dbReference type="InterPro" id="IPR036737">
    <property type="entry name" value="OmpA-like_sf"/>
</dbReference>
<keyword evidence="8" id="KW-1185">Reference proteome</keyword>
<dbReference type="KEGG" id="lby:Lbys_1529"/>
<sequence length="657" mass="73640">MRTAITLFICCGLICFSTYGQLKSYKRGLASFENGHYNLAIREFSKVTELDPLYQADLLKKTGDAFRLTNRWAESIPYYEKVLALPNPASEIYYYLGYAHKSKGEYQKAKEYFSAFARTNPSDRVLAEKVQRELNALLLTESLFQKNSEKDFKNLEGVNTSGSEFTGAIFNGHLVFTASRKTKIYSNDLPFLGIYKAKITDGKVGQTELFSSSIFADDRNEGSPAFSPDGKMMVFARGNSGKRKDLSPDVDLYMSRYVSGTGWTEPTRITASDSLAYDGCPAFSSDGKTLYFSSNRAGGSGGLDIYRVNLDASGRFGNPVNMGKAINTAGDEMFPFVSTDGKLYFASDGHPGLGKLDLFRAVRTGGKITVENMGLPYNSSMDDFGYLEDEYGNEYFTSNRSGGKGDDDIYYYLAPEEPKEEVVVNVPEKEKKVVNYFLAGEIVSEGKLLDSATLYVFKLDGGMETEYVEPITVKQGQFGPIKLEEDEDYILLAEKPNYLTKRENFTMYGRSIPEVLLTKPVTDTTFHVSIPLESIFVGKTFRLENIYYDLDKADIRPDAAIELDKLVQILKDNPGLKIELGSHTDARASEIYNLRLSQRRAESAINYIVNKGISRERLEARGYGESELIIPNAKTEAEHQQNRRTEFKVIEINSKQD</sequence>
<dbReference type="Gene3D" id="1.25.40.10">
    <property type="entry name" value="Tetratricopeptide repeat domain"/>
    <property type="match status" value="1"/>
</dbReference>
<evidence type="ECO:0000313" key="8">
    <source>
        <dbReference type="Proteomes" id="UP000007435"/>
    </source>
</evidence>
<dbReference type="HOGENOM" id="CLU_014978_0_0_10"/>
<dbReference type="PANTHER" id="PTHR30329:SF21">
    <property type="entry name" value="LIPOPROTEIN YIAD-RELATED"/>
    <property type="match status" value="1"/>
</dbReference>
<dbReference type="eggNOG" id="COG0457">
    <property type="taxonomic scope" value="Bacteria"/>
</dbReference>
<dbReference type="Gene3D" id="3.30.1330.60">
    <property type="entry name" value="OmpA-like domain"/>
    <property type="match status" value="1"/>
</dbReference>
<dbReference type="PANTHER" id="PTHR30329">
    <property type="entry name" value="STATOR ELEMENT OF FLAGELLAR MOTOR COMPLEX"/>
    <property type="match status" value="1"/>
</dbReference>
<keyword evidence="3" id="KW-0998">Cell outer membrane</keyword>
<dbReference type="InterPro" id="IPR011042">
    <property type="entry name" value="6-blade_b-propeller_TolB-like"/>
</dbReference>
<evidence type="ECO:0000256" key="4">
    <source>
        <dbReference type="PROSITE-ProRule" id="PRU00339"/>
    </source>
</evidence>
<dbReference type="CDD" id="cd07185">
    <property type="entry name" value="OmpA_C-like"/>
    <property type="match status" value="1"/>
</dbReference>
<dbReference type="InterPro" id="IPR050330">
    <property type="entry name" value="Bact_OuterMem_StrucFunc"/>
</dbReference>
<keyword evidence="4" id="KW-0802">TPR repeat</keyword>
<reference evidence="7 8" key="2">
    <citation type="journal article" date="2011" name="Stand. Genomic Sci.">
        <title>Complete genome sequence of Leadbetterella byssophila type strain (4M15).</title>
        <authorList>
            <person name="Abt B."/>
            <person name="Teshima H."/>
            <person name="Lucas S."/>
            <person name="Lapidus A."/>
            <person name="Del Rio T.G."/>
            <person name="Nolan M."/>
            <person name="Tice H."/>
            <person name="Cheng J.F."/>
            <person name="Pitluck S."/>
            <person name="Liolios K."/>
            <person name="Pagani I."/>
            <person name="Ivanova N."/>
            <person name="Mavromatis K."/>
            <person name="Pati A."/>
            <person name="Tapia R."/>
            <person name="Han C."/>
            <person name="Goodwin L."/>
            <person name="Chen A."/>
            <person name="Palaniappan K."/>
            <person name="Land M."/>
            <person name="Hauser L."/>
            <person name="Chang Y.J."/>
            <person name="Jeffries C.D."/>
            <person name="Rohde M."/>
            <person name="Goker M."/>
            <person name="Tindall B.J."/>
            <person name="Detter J.C."/>
            <person name="Woyke T."/>
            <person name="Bristow J."/>
            <person name="Eisen J.A."/>
            <person name="Markowitz V."/>
            <person name="Hugenholtz P."/>
            <person name="Klenk H.P."/>
            <person name="Kyrpides N.C."/>
        </authorList>
    </citation>
    <scope>NUCLEOTIDE SEQUENCE [LARGE SCALE GENOMIC DNA]</scope>
    <source>
        <strain evidence="8">DSM 17132 / JCM 16389 / KACC 11308 / NBRC 106382 / 4M15</strain>
    </source>
</reference>
<dbReference type="Pfam" id="PF13432">
    <property type="entry name" value="TPR_16"/>
    <property type="match status" value="1"/>
</dbReference>
<evidence type="ECO:0000313" key="7">
    <source>
        <dbReference type="EMBL" id="ADQ17240.1"/>
    </source>
</evidence>
<dbReference type="AlphaFoldDB" id="E4RXK5"/>
<dbReference type="eggNOG" id="COG0823">
    <property type="taxonomic scope" value="Bacteria"/>
</dbReference>
<dbReference type="GO" id="GO:0009279">
    <property type="term" value="C:cell outer membrane"/>
    <property type="evidence" value="ECO:0007669"/>
    <property type="project" value="UniProtKB-SubCell"/>
</dbReference>
<dbReference type="SMART" id="SM00028">
    <property type="entry name" value="TPR"/>
    <property type="match status" value="3"/>
</dbReference>
<dbReference type="PROSITE" id="PS51123">
    <property type="entry name" value="OMPA_2"/>
    <property type="match status" value="1"/>
</dbReference>
<reference key="1">
    <citation type="submission" date="2010-11" db="EMBL/GenBank/DDBJ databases">
        <title>The complete genome of Leadbetterella byssophila DSM 17132.</title>
        <authorList>
            <consortium name="US DOE Joint Genome Institute (JGI-PGF)"/>
            <person name="Lucas S."/>
            <person name="Copeland A."/>
            <person name="Lapidus A."/>
            <person name="Glavina del Rio T."/>
            <person name="Dalin E."/>
            <person name="Tice H."/>
            <person name="Bruce D."/>
            <person name="Goodwin L."/>
            <person name="Pitluck S."/>
            <person name="Kyrpides N."/>
            <person name="Mavromatis K."/>
            <person name="Ivanova N."/>
            <person name="Teshima H."/>
            <person name="Brettin T."/>
            <person name="Detter J.C."/>
            <person name="Han C."/>
            <person name="Tapia R."/>
            <person name="Land M."/>
            <person name="Hauser L."/>
            <person name="Markowitz V."/>
            <person name="Cheng J.-F."/>
            <person name="Hugenholtz P."/>
            <person name="Woyke T."/>
            <person name="Wu D."/>
            <person name="Tindall B."/>
            <person name="Pomrenke H.G."/>
            <person name="Brambilla E."/>
            <person name="Klenk H.-P."/>
            <person name="Eisen J.A."/>
        </authorList>
    </citation>
    <scope>NUCLEOTIDE SEQUENCE [LARGE SCALE GENOMIC DNA]</scope>
    <source>
        <strain>DSM 17132</strain>
    </source>
</reference>
<dbReference type="InterPro" id="IPR006665">
    <property type="entry name" value="OmpA-like"/>
</dbReference>
<dbReference type="InterPro" id="IPR011659">
    <property type="entry name" value="WD40"/>
</dbReference>
<dbReference type="SUPFAM" id="SSF82171">
    <property type="entry name" value="DPP6 N-terminal domain-like"/>
    <property type="match status" value="1"/>
</dbReference>
<evidence type="ECO:0000256" key="5">
    <source>
        <dbReference type="PROSITE-ProRule" id="PRU00473"/>
    </source>
</evidence>
<dbReference type="Gene3D" id="2.120.10.30">
    <property type="entry name" value="TolB, C-terminal domain"/>
    <property type="match status" value="1"/>
</dbReference>
<dbReference type="SUPFAM" id="SSF103088">
    <property type="entry name" value="OmpA-like"/>
    <property type="match status" value="1"/>
</dbReference>
<protein>
    <submittedName>
        <fullName evidence="7">OmpA/MotB domain protein</fullName>
    </submittedName>
</protein>
<gene>
    <name evidence="7" type="ordered locus">Lbys_1529</name>
</gene>